<protein>
    <submittedName>
        <fullName evidence="1">Uncharacterized protein</fullName>
    </submittedName>
</protein>
<comment type="caution">
    <text evidence="1">The sequence shown here is derived from an EMBL/GenBank/DDBJ whole genome shotgun (WGS) entry which is preliminary data.</text>
</comment>
<dbReference type="EMBL" id="SNRW01001434">
    <property type="protein sequence ID" value="KAA6396409.1"/>
    <property type="molecule type" value="Genomic_DNA"/>
</dbReference>
<evidence type="ECO:0000313" key="1">
    <source>
        <dbReference type="EMBL" id="KAA6396409.1"/>
    </source>
</evidence>
<reference evidence="1 2" key="1">
    <citation type="submission" date="2019-03" db="EMBL/GenBank/DDBJ databases">
        <title>Single cell metagenomics reveals metabolic interactions within the superorganism composed of flagellate Streblomastix strix and complex community of Bacteroidetes bacteria on its surface.</title>
        <authorList>
            <person name="Treitli S.C."/>
            <person name="Kolisko M."/>
            <person name="Husnik F."/>
            <person name="Keeling P."/>
            <person name="Hampl V."/>
        </authorList>
    </citation>
    <scope>NUCLEOTIDE SEQUENCE [LARGE SCALE GENOMIC DNA]</scope>
    <source>
        <strain evidence="1">ST1C</strain>
    </source>
</reference>
<accession>A0A5J4WQQ8</accession>
<evidence type="ECO:0000313" key="2">
    <source>
        <dbReference type="Proteomes" id="UP000324800"/>
    </source>
</evidence>
<gene>
    <name evidence="1" type="ORF">EZS28_008067</name>
</gene>
<organism evidence="1 2">
    <name type="scientific">Streblomastix strix</name>
    <dbReference type="NCBI Taxonomy" id="222440"/>
    <lineage>
        <taxon>Eukaryota</taxon>
        <taxon>Metamonada</taxon>
        <taxon>Preaxostyla</taxon>
        <taxon>Oxymonadida</taxon>
        <taxon>Streblomastigidae</taxon>
        <taxon>Streblomastix</taxon>
    </lineage>
</organism>
<dbReference type="AlphaFoldDB" id="A0A5J4WQQ8"/>
<proteinExistence type="predicted"/>
<name>A0A5J4WQQ8_9EUKA</name>
<dbReference type="Proteomes" id="UP000324800">
    <property type="component" value="Unassembled WGS sequence"/>
</dbReference>
<sequence length="116" mass="14019">MEKLQKSSKTKQKARRRQRHAIFNEFEQEKRKQIKFIERLRALYPSKKTDLLVEKEKKKIEHSYKKSRIKVYFDSFFLFIIDSYPSQGIGKVALEYVLLCHESVFPVFYAWVIVLV</sequence>